<feature type="non-terminal residue" evidence="5">
    <location>
        <position position="1"/>
    </location>
</feature>
<dbReference type="PANTHER" id="PTHR23138">
    <property type="entry name" value="RAN BINDING PROTEIN"/>
    <property type="match status" value="1"/>
</dbReference>
<evidence type="ECO:0000313" key="6">
    <source>
        <dbReference type="Proteomes" id="UP001381693"/>
    </source>
</evidence>
<comment type="subcellular location">
    <subcellularLocation>
        <location evidence="1">Nucleus</location>
    </subcellularLocation>
</comment>
<dbReference type="Gene3D" id="2.30.29.30">
    <property type="entry name" value="Pleckstrin-homology domain (PH domain)/Phosphotyrosine-binding domain (PTB)"/>
    <property type="match status" value="1"/>
</dbReference>
<dbReference type="SMART" id="SM00160">
    <property type="entry name" value="RanBD"/>
    <property type="match status" value="1"/>
</dbReference>
<evidence type="ECO:0000259" key="4">
    <source>
        <dbReference type="PROSITE" id="PS50196"/>
    </source>
</evidence>
<feature type="region of interest" description="Disordered" evidence="3">
    <location>
        <begin position="215"/>
        <end position="243"/>
    </location>
</feature>
<dbReference type="Pfam" id="PF00638">
    <property type="entry name" value="Ran_BP1"/>
    <property type="match status" value="1"/>
</dbReference>
<dbReference type="GO" id="GO:0005634">
    <property type="term" value="C:nucleus"/>
    <property type="evidence" value="ECO:0007669"/>
    <property type="project" value="UniProtKB-SubCell"/>
</dbReference>
<dbReference type="PANTHER" id="PTHR23138:SF142">
    <property type="entry name" value="RAN-BINDING PROTEIN 3B-RELATED"/>
    <property type="match status" value="1"/>
</dbReference>
<dbReference type="Proteomes" id="UP001381693">
    <property type="component" value="Unassembled WGS sequence"/>
</dbReference>
<evidence type="ECO:0000313" key="5">
    <source>
        <dbReference type="EMBL" id="KAK7074337.1"/>
    </source>
</evidence>
<name>A0AAN8WYF7_HALRR</name>
<dbReference type="InterPro" id="IPR000156">
    <property type="entry name" value="Ran_bind_dom"/>
</dbReference>
<dbReference type="InterPro" id="IPR011993">
    <property type="entry name" value="PH-like_dom_sf"/>
</dbReference>
<feature type="compositionally biased region" description="Basic and acidic residues" evidence="3">
    <location>
        <begin position="217"/>
        <end position="236"/>
    </location>
</feature>
<reference evidence="5 6" key="1">
    <citation type="submission" date="2023-11" db="EMBL/GenBank/DDBJ databases">
        <title>Halocaridina rubra genome assembly.</title>
        <authorList>
            <person name="Smith C."/>
        </authorList>
    </citation>
    <scope>NUCLEOTIDE SEQUENCE [LARGE SCALE GENOMIC DNA]</scope>
    <source>
        <strain evidence="5">EP-1</strain>
        <tissue evidence="5">Whole</tissue>
    </source>
</reference>
<dbReference type="CDD" id="cd13180">
    <property type="entry name" value="RanBD_RanBP3"/>
    <property type="match status" value="1"/>
</dbReference>
<dbReference type="AlphaFoldDB" id="A0AAN8WYF7"/>
<comment type="caution">
    <text evidence="5">The sequence shown here is derived from an EMBL/GenBank/DDBJ whole genome shotgun (WGS) entry which is preliminary data.</text>
</comment>
<feature type="region of interest" description="Disordered" evidence="3">
    <location>
        <begin position="1"/>
        <end position="71"/>
    </location>
</feature>
<organism evidence="5 6">
    <name type="scientific">Halocaridina rubra</name>
    <name type="common">Hawaiian red shrimp</name>
    <dbReference type="NCBI Taxonomy" id="373956"/>
    <lineage>
        <taxon>Eukaryota</taxon>
        <taxon>Metazoa</taxon>
        <taxon>Ecdysozoa</taxon>
        <taxon>Arthropoda</taxon>
        <taxon>Crustacea</taxon>
        <taxon>Multicrustacea</taxon>
        <taxon>Malacostraca</taxon>
        <taxon>Eumalacostraca</taxon>
        <taxon>Eucarida</taxon>
        <taxon>Decapoda</taxon>
        <taxon>Pleocyemata</taxon>
        <taxon>Caridea</taxon>
        <taxon>Atyoidea</taxon>
        <taxon>Atyidae</taxon>
        <taxon>Halocaridina</taxon>
    </lineage>
</organism>
<accession>A0AAN8WYF7</accession>
<gene>
    <name evidence="5" type="primary">RANBP3</name>
    <name evidence="5" type="ORF">SK128_022988</name>
</gene>
<feature type="domain" description="RanBD1" evidence="4">
    <location>
        <begin position="95"/>
        <end position="170"/>
    </location>
</feature>
<keyword evidence="6" id="KW-1185">Reference proteome</keyword>
<dbReference type="GO" id="GO:0006611">
    <property type="term" value="P:protein export from nucleus"/>
    <property type="evidence" value="ECO:0007669"/>
    <property type="project" value="TreeGrafter"/>
</dbReference>
<proteinExistence type="predicted"/>
<sequence length="243" mass="26284">GADSVTSSSDAAATTNGERPTGNLFSEAASEISRGRSPDSAAATNGRLGTGNLFSDAASEILPPSEDNVWTSGQSLAESSRELAEKENSQKRKFDQVEVITGEESESNVLQMNCKLYAWVSGSWQERGRGILRLNDWDAGKEIHSRLVIRTQGTLVVMLNTKVWAEMSVERASNKSVRFTALDADGQPKIFLAMGSPKDVDLLYNSLEWRVAASRSQTHEDGEGSDNTKKAKKDDAGAIALTR</sequence>
<dbReference type="SUPFAM" id="SSF50729">
    <property type="entry name" value="PH domain-like"/>
    <property type="match status" value="1"/>
</dbReference>
<evidence type="ECO:0000256" key="1">
    <source>
        <dbReference type="ARBA" id="ARBA00004123"/>
    </source>
</evidence>
<dbReference type="PROSITE" id="PS50196">
    <property type="entry name" value="RANBD1"/>
    <property type="match status" value="1"/>
</dbReference>
<protein>
    <submittedName>
        <fullName evidence="5">Ran-binding protein 3</fullName>
    </submittedName>
</protein>
<evidence type="ECO:0000256" key="3">
    <source>
        <dbReference type="SAM" id="MobiDB-lite"/>
    </source>
</evidence>
<evidence type="ECO:0000256" key="2">
    <source>
        <dbReference type="ARBA" id="ARBA00023242"/>
    </source>
</evidence>
<feature type="compositionally biased region" description="Low complexity" evidence="3">
    <location>
        <begin position="1"/>
        <end position="15"/>
    </location>
</feature>
<keyword evidence="2" id="KW-0539">Nucleus</keyword>
<dbReference type="InterPro" id="IPR045255">
    <property type="entry name" value="RanBP1-like"/>
</dbReference>
<dbReference type="EMBL" id="JAXCGZ010011661">
    <property type="protein sequence ID" value="KAK7074337.1"/>
    <property type="molecule type" value="Genomic_DNA"/>
</dbReference>